<evidence type="ECO:0000259" key="2">
    <source>
        <dbReference type="PROSITE" id="PS50991"/>
    </source>
</evidence>
<dbReference type="AlphaFoldDB" id="A0A6G1DT56"/>
<dbReference type="Proteomes" id="UP000479710">
    <property type="component" value="Unassembled WGS sequence"/>
</dbReference>
<proteinExistence type="predicted"/>
<name>A0A6G1DT56_9ORYZ</name>
<dbReference type="OrthoDB" id="2015253at2759"/>
<feature type="region of interest" description="Disordered" evidence="1">
    <location>
        <begin position="1"/>
        <end position="23"/>
    </location>
</feature>
<feature type="compositionally biased region" description="Low complexity" evidence="1">
    <location>
        <begin position="1"/>
        <end position="15"/>
    </location>
</feature>
<accession>A0A6G1DT56</accession>
<dbReference type="InterPro" id="IPR000891">
    <property type="entry name" value="PYR_CT"/>
</dbReference>
<keyword evidence="4" id="KW-1185">Reference proteome</keyword>
<sequence>MASSLLSSPKPSCSPANHTSTPLRPRACAPPLFSFRVAAPCFAHGLAAAAANPSTSRHHHRAFAGPVWASMAPRRPEYVPNRIDDHNYVRIFDTTLCDGEQSPGATMTSAEKLVVAR</sequence>
<dbReference type="PROSITE" id="PS50991">
    <property type="entry name" value="PYR_CT"/>
    <property type="match status" value="1"/>
</dbReference>
<gene>
    <name evidence="3" type="ORF">E2562_037804</name>
</gene>
<feature type="domain" description="Pyruvate carboxyltransferase" evidence="2">
    <location>
        <begin position="89"/>
        <end position="117"/>
    </location>
</feature>
<dbReference type="GO" id="GO:0003824">
    <property type="term" value="F:catalytic activity"/>
    <property type="evidence" value="ECO:0007669"/>
    <property type="project" value="InterPro"/>
</dbReference>
<protein>
    <recommendedName>
        <fullName evidence="2">Pyruvate carboxyltransferase domain-containing protein</fullName>
    </recommendedName>
</protein>
<organism evidence="3 4">
    <name type="scientific">Oryza meyeriana var. granulata</name>
    <dbReference type="NCBI Taxonomy" id="110450"/>
    <lineage>
        <taxon>Eukaryota</taxon>
        <taxon>Viridiplantae</taxon>
        <taxon>Streptophyta</taxon>
        <taxon>Embryophyta</taxon>
        <taxon>Tracheophyta</taxon>
        <taxon>Spermatophyta</taxon>
        <taxon>Magnoliopsida</taxon>
        <taxon>Liliopsida</taxon>
        <taxon>Poales</taxon>
        <taxon>Poaceae</taxon>
        <taxon>BOP clade</taxon>
        <taxon>Oryzoideae</taxon>
        <taxon>Oryzeae</taxon>
        <taxon>Oryzinae</taxon>
        <taxon>Oryza</taxon>
        <taxon>Oryza meyeriana</taxon>
    </lineage>
</organism>
<evidence type="ECO:0000313" key="3">
    <source>
        <dbReference type="EMBL" id="KAF0915677.1"/>
    </source>
</evidence>
<comment type="caution">
    <text evidence="3">The sequence shown here is derived from an EMBL/GenBank/DDBJ whole genome shotgun (WGS) entry which is preliminary data.</text>
</comment>
<evidence type="ECO:0000256" key="1">
    <source>
        <dbReference type="SAM" id="MobiDB-lite"/>
    </source>
</evidence>
<dbReference type="InterPro" id="IPR013785">
    <property type="entry name" value="Aldolase_TIM"/>
</dbReference>
<dbReference type="EMBL" id="SPHZ02000006">
    <property type="protein sequence ID" value="KAF0915677.1"/>
    <property type="molecule type" value="Genomic_DNA"/>
</dbReference>
<evidence type="ECO:0000313" key="4">
    <source>
        <dbReference type="Proteomes" id="UP000479710"/>
    </source>
</evidence>
<reference evidence="3 4" key="1">
    <citation type="submission" date="2019-11" db="EMBL/GenBank/DDBJ databases">
        <title>Whole genome sequence of Oryza granulata.</title>
        <authorList>
            <person name="Li W."/>
        </authorList>
    </citation>
    <scope>NUCLEOTIDE SEQUENCE [LARGE SCALE GENOMIC DNA]</scope>
    <source>
        <strain evidence="4">cv. Menghai</strain>
        <tissue evidence="3">Leaf</tissue>
    </source>
</reference>
<dbReference type="Gene3D" id="3.20.20.70">
    <property type="entry name" value="Aldolase class I"/>
    <property type="match status" value="1"/>
</dbReference>